<dbReference type="PANTHER" id="PTHR34368">
    <property type="entry name" value="OS01G0962200 PROTEIN"/>
    <property type="match status" value="1"/>
</dbReference>
<feature type="transmembrane region" description="Helical" evidence="1">
    <location>
        <begin position="90"/>
        <end position="111"/>
    </location>
</feature>
<dbReference type="PANTHER" id="PTHR34368:SF1">
    <property type="entry name" value="OS01G0962200 PROTEIN"/>
    <property type="match status" value="1"/>
</dbReference>
<feature type="transmembrane region" description="Helical" evidence="1">
    <location>
        <begin position="148"/>
        <end position="165"/>
    </location>
</feature>
<keyword evidence="3" id="KW-1185">Reference proteome</keyword>
<dbReference type="RefSeq" id="WP_087277851.1">
    <property type="nucleotide sequence ID" value="NZ_CP021455.1"/>
</dbReference>
<gene>
    <name evidence="2" type="ORF">CCO03_04625</name>
</gene>
<reference evidence="2 3" key="1">
    <citation type="submission" date="2017-05" db="EMBL/GenBank/DDBJ databases">
        <authorList>
            <person name="Song R."/>
            <person name="Chenine A.L."/>
            <person name="Ruprecht R.M."/>
        </authorList>
    </citation>
    <scope>NUCLEOTIDE SEQUENCE [LARGE SCALE GENOMIC DNA]</scope>
    <source>
        <strain evidence="2 3">DSM 26136</strain>
    </source>
</reference>
<keyword evidence="1" id="KW-1133">Transmembrane helix</keyword>
<accession>A0A1Y0EK86</accession>
<dbReference type="Proteomes" id="UP000196138">
    <property type="component" value="Chromosome"/>
</dbReference>
<feature type="transmembrane region" description="Helical" evidence="1">
    <location>
        <begin position="123"/>
        <end position="141"/>
    </location>
</feature>
<name>A0A1Y0EK86_9BURK</name>
<evidence type="ECO:0000313" key="3">
    <source>
        <dbReference type="Proteomes" id="UP000196138"/>
    </source>
</evidence>
<feature type="transmembrane region" description="Helical" evidence="1">
    <location>
        <begin position="171"/>
        <end position="189"/>
    </location>
</feature>
<feature type="transmembrane region" description="Helical" evidence="1">
    <location>
        <begin position="40"/>
        <end position="63"/>
    </location>
</feature>
<dbReference type="KEGG" id="cser:CCO03_04625"/>
<keyword evidence="1" id="KW-0812">Transmembrane</keyword>
<dbReference type="AlphaFoldDB" id="A0A1Y0EK86"/>
<dbReference type="OrthoDB" id="6088058at2"/>
<evidence type="ECO:0008006" key="4">
    <source>
        <dbReference type="Google" id="ProtNLM"/>
    </source>
</evidence>
<organism evidence="2 3">
    <name type="scientific">Comamonas serinivorans</name>
    <dbReference type="NCBI Taxonomy" id="1082851"/>
    <lineage>
        <taxon>Bacteria</taxon>
        <taxon>Pseudomonadati</taxon>
        <taxon>Pseudomonadota</taxon>
        <taxon>Betaproteobacteria</taxon>
        <taxon>Burkholderiales</taxon>
        <taxon>Comamonadaceae</taxon>
        <taxon>Comamonas</taxon>
    </lineage>
</organism>
<dbReference type="EMBL" id="CP021455">
    <property type="protein sequence ID" value="ARU04054.1"/>
    <property type="molecule type" value="Genomic_DNA"/>
</dbReference>
<feature type="transmembrane region" description="Helical" evidence="1">
    <location>
        <begin position="201"/>
        <end position="222"/>
    </location>
</feature>
<evidence type="ECO:0000313" key="2">
    <source>
        <dbReference type="EMBL" id="ARU04054.1"/>
    </source>
</evidence>
<keyword evidence="1" id="KW-0472">Membrane</keyword>
<proteinExistence type="predicted"/>
<protein>
    <recommendedName>
        <fullName evidence="4">Alkaline phytoceramidase</fullName>
    </recommendedName>
</protein>
<feature type="transmembrane region" description="Helical" evidence="1">
    <location>
        <begin position="234"/>
        <end position="250"/>
    </location>
</feature>
<sequence>MRRAEWLVLLALLAAVVLAAGLPAAPLPAGYHDFADQRAWGALPHALDVLSNAPFVLAALWLWRRAAIFSSGIGSSTFIHDRMADHTCMVLVRWVVLGLIATAAGSSVYHWAPGDAGLAVDRLGMSLAFAGVIGLAVADRVSPRLGRALPLPLLLASASAALWAWQVGNMTPWALVQGAGLALLVGLGLSPNRPDGLGVRWLWVVLAYIAAKVLELGDHAVFELTQGWVAGHSLKHAVAALAVVPIGWAMRRR</sequence>
<evidence type="ECO:0000256" key="1">
    <source>
        <dbReference type="SAM" id="Phobius"/>
    </source>
</evidence>